<reference evidence="3 4" key="2">
    <citation type="journal article" date="2017" name="Front. Plant Sci.">
        <title>Gene Classification and Mining of Molecular Markers Useful in Red Clover (Trifolium pratense) Breeding.</title>
        <authorList>
            <person name="Istvanek J."/>
            <person name="Dluhosova J."/>
            <person name="Dluhos P."/>
            <person name="Patkova L."/>
            <person name="Nedelnik J."/>
            <person name="Repkova J."/>
        </authorList>
    </citation>
    <scope>NUCLEOTIDE SEQUENCE [LARGE SCALE GENOMIC DNA]</scope>
    <source>
        <strain evidence="4">cv. Tatra</strain>
        <tissue evidence="3">Young leaves</tissue>
    </source>
</reference>
<evidence type="ECO:0000313" key="4">
    <source>
        <dbReference type="Proteomes" id="UP000236291"/>
    </source>
</evidence>
<evidence type="ECO:0000313" key="3">
    <source>
        <dbReference type="EMBL" id="PNY09072.1"/>
    </source>
</evidence>
<gene>
    <name evidence="3" type="ORF">L195_g005617</name>
</gene>
<sequence length="334" mass="38064">MDEYLQYMKTLRSHMNDAEDQAAKISAEEQMQMTNIHTLENDIDLAKSEIAQVVEDTDKMNKSKVEICSKILENQKKIASLESDTSRLTQTMELIRQEKVGLYAKLSERRAYYSKVAEDMSAKFQKQQVMDKVYGPRSESEGRTDADDNRVIDKLGSDAKKNLITNLDSAKARHDEILVLKSKIKLAIEDVKCRENEFKPELKAADITALEEEYNALLSDKAGETEYLQSMEKQVNKFKEICQVVKCACGEEYTVALNTDLQSTIASIYANLNSVPVLRANFNDRKEKIEIVLGCMDLDLALRKEQHASPTESTTSEQRKDYEKWDRSKIACVS</sequence>
<reference evidence="3 4" key="1">
    <citation type="journal article" date="2014" name="Am. J. Bot.">
        <title>Genome assembly and annotation for red clover (Trifolium pratense; Fabaceae).</title>
        <authorList>
            <person name="Istvanek J."/>
            <person name="Jaros M."/>
            <person name="Krenek A."/>
            <person name="Repkova J."/>
        </authorList>
    </citation>
    <scope>NUCLEOTIDE SEQUENCE [LARGE SCALE GENOMIC DNA]</scope>
    <source>
        <strain evidence="4">cv. Tatra</strain>
        <tissue evidence="3">Young leaves</tissue>
    </source>
</reference>
<dbReference type="STRING" id="57577.A0A2K3P1A0"/>
<organism evidence="3 4">
    <name type="scientific">Trifolium pratense</name>
    <name type="common">Red clover</name>
    <dbReference type="NCBI Taxonomy" id="57577"/>
    <lineage>
        <taxon>Eukaryota</taxon>
        <taxon>Viridiplantae</taxon>
        <taxon>Streptophyta</taxon>
        <taxon>Embryophyta</taxon>
        <taxon>Tracheophyta</taxon>
        <taxon>Spermatophyta</taxon>
        <taxon>Magnoliopsida</taxon>
        <taxon>eudicotyledons</taxon>
        <taxon>Gunneridae</taxon>
        <taxon>Pentapetalae</taxon>
        <taxon>rosids</taxon>
        <taxon>fabids</taxon>
        <taxon>Fabales</taxon>
        <taxon>Fabaceae</taxon>
        <taxon>Papilionoideae</taxon>
        <taxon>50 kb inversion clade</taxon>
        <taxon>NPAAA clade</taxon>
        <taxon>Hologalegina</taxon>
        <taxon>IRL clade</taxon>
        <taxon>Trifolieae</taxon>
        <taxon>Trifolium</taxon>
    </lineage>
</organism>
<feature type="region of interest" description="Disordered" evidence="2">
    <location>
        <begin position="306"/>
        <end position="327"/>
    </location>
</feature>
<dbReference type="EMBL" id="ASHM01002913">
    <property type="protein sequence ID" value="PNY09072.1"/>
    <property type="molecule type" value="Genomic_DNA"/>
</dbReference>
<dbReference type="Proteomes" id="UP000236291">
    <property type="component" value="Unassembled WGS sequence"/>
</dbReference>
<feature type="coiled-coil region" evidence="1">
    <location>
        <begin position="1"/>
        <end position="98"/>
    </location>
</feature>
<accession>A0A2K3P1A0</accession>
<dbReference type="PANTHER" id="PTHR38353">
    <property type="entry name" value="TROPOMYOSIN"/>
    <property type="match status" value="1"/>
</dbReference>
<evidence type="ECO:0000256" key="2">
    <source>
        <dbReference type="SAM" id="MobiDB-lite"/>
    </source>
</evidence>
<name>A0A2K3P1A0_TRIPR</name>
<protein>
    <submittedName>
        <fullName evidence="3">Uncharacterized protein</fullName>
    </submittedName>
</protein>
<evidence type="ECO:0000256" key="1">
    <source>
        <dbReference type="SAM" id="Coils"/>
    </source>
</evidence>
<keyword evidence="1" id="KW-0175">Coiled coil</keyword>
<feature type="compositionally biased region" description="Basic and acidic residues" evidence="2">
    <location>
        <begin position="317"/>
        <end position="327"/>
    </location>
</feature>
<dbReference type="PANTHER" id="PTHR38353:SF2">
    <property type="entry name" value="TROPOMYOSIN"/>
    <property type="match status" value="1"/>
</dbReference>
<dbReference type="AlphaFoldDB" id="A0A2K3P1A0"/>
<proteinExistence type="predicted"/>
<comment type="caution">
    <text evidence="3">The sequence shown here is derived from an EMBL/GenBank/DDBJ whole genome shotgun (WGS) entry which is preliminary data.</text>
</comment>